<dbReference type="GO" id="GO:0000460">
    <property type="term" value="P:maturation of 5.8S rRNA"/>
    <property type="evidence" value="ECO:0007669"/>
    <property type="project" value="TreeGrafter"/>
</dbReference>
<feature type="region of interest" description="Disordered" evidence="2">
    <location>
        <begin position="224"/>
        <end position="286"/>
    </location>
</feature>
<comment type="similarity">
    <text evidence="1">Belongs to the RRP15 family.</text>
</comment>
<dbReference type="GO" id="GO:0000470">
    <property type="term" value="P:maturation of LSU-rRNA"/>
    <property type="evidence" value="ECO:0007669"/>
    <property type="project" value="TreeGrafter"/>
</dbReference>
<dbReference type="GO" id="GO:0030687">
    <property type="term" value="C:preribosome, large subunit precursor"/>
    <property type="evidence" value="ECO:0007669"/>
    <property type="project" value="TreeGrafter"/>
</dbReference>
<dbReference type="PANTHER" id="PTHR13245">
    <property type="entry name" value="RRP15-LIKE PROTEIN"/>
    <property type="match status" value="1"/>
</dbReference>
<dbReference type="PANTHER" id="PTHR13245:SF14">
    <property type="entry name" value="RRP15-LIKE PROTEIN"/>
    <property type="match status" value="1"/>
</dbReference>
<feature type="region of interest" description="Disordered" evidence="2">
    <location>
        <begin position="301"/>
        <end position="324"/>
    </location>
</feature>
<feature type="compositionally biased region" description="Basic and acidic residues" evidence="2">
    <location>
        <begin position="28"/>
        <end position="47"/>
    </location>
</feature>
<dbReference type="InterPro" id="IPR012459">
    <property type="entry name" value="Rrp15"/>
</dbReference>
<name>A0A200PTN9_MACCD</name>
<organism evidence="3 4">
    <name type="scientific">Macleaya cordata</name>
    <name type="common">Five-seeded plume-poppy</name>
    <name type="synonym">Bocconia cordata</name>
    <dbReference type="NCBI Taxonomy" id="56857"/>
    <lineage>
        <taxon>Eukaryota</taxon>
        <taxon>Viridiplantae</taxon>
        <taxon>Streptophyta</taxon>
        <taxon>Embryophyta</taxon>
        <taxon>Tracheophyta</taxon>
        <taxon>Spermatophyta</taxon>
        <taxon>Magnoliopsida</taxon>
        <taxon>Ranunculales</taxon>
        <taxon>Papaveraceae</taxon>
        <taxon>Papaveroideae</taxon>
        <taxon>Macleaya</taxon>
    </lineage>
</organism>
<evidence type="ECO:0000256" key="1">
    <source>
        <dbReference type="ARBA" id="ARBA00007462"/>
    </source>
</evidence>
<accession>A0A200PTN9</accession>
<dbReference type="Proteomes" id="UP000195402">
    <property type="component" value="Unassembled WGS sequence"/>
</dbReference>
<feature type="region of interest" description="Disordered" evidence="2">
    <location>
        <begin position="1"/>
        <end position="119"/>
    </location>
</feature>
<feature type="compositionally biased region" description="Polar residues" evidence="2">
    <location>
        <begin position="224"/>
        <end position="235"/>
    </location>
</feature>
<feature type="compositionally biased region" description="Basic and acidic residues" evidence="2">
    <location>
        <begin position="160"/>
        <end position="185"/>
    </location>
</feature>
<keyword evidence="4" id="KW-1185">Reference proteome</keyword>
<protein>
    <recommendedName>
        <fullName evidence="5">Rrp15p</fullName>
    </recommendedName>
</protein>
<dbReference type="AlphaFoldDB" id="A0A200PTN9"/>
<proteinExistence type="inferred from homology"/>
<dbReference type="InParanoid" id="A0A200PTN9"/>
<feature type="compositionally biased region" description="Polar residues" evidence="2">
    <location>
        <begin position="260"/>
        <end position="273"/>
    </location>
</feature>
<sequence>MALETDLMETKKVPTRRKPRQNKGGKAKKGEKGFRGTEKKVRIDQKMQKLFRQRARDYNSDDDDNEELEPEVGKENGRPLDYEEASDGNSTGEEGENGPGADEEKGDSEDEGYEIQPGITKFTEGCRAFKIAFNKITKKHVSDDPLGPVLSGHKKLVAEKLAEEESERKVKGEAKKEKHTVREQGHVMPENFLGPHEKFLIGVATKGVLLGYENFVARGMQVSKAQNAQKGLNPSRSKDAKVLGKRRRAAFLSELRKKTSQAADTSFKGTKSTGAEDDDGPAWAPLRDSYMLTSSKLKNWDKMEDTSVAHDTGGMPPDSSSDED</sequence>
<evidence type="ECO:0000256" key="2">
    <source>
        <dbReference type="SAM" id="MobiDB-lite"/>
    </source>
</evidence>
<reference evidence="3 4" key="1">
    <citation type="journal article" date="2017" name="Mol. Plant">
        <title>The Genome of Medicinal Plant Macleaya cordata Provides New Insights into Benzylisoquinoline Alkaloids Metabolism.</title>
        <authorList>
            <person name="Liu X."/>
            <person name="Liu Y."/>
            <person name="Huang P."/>
            <person name="Ma Y."/>
            <person name="Qing Z."/>
            <person name="Tang Q."/>
            <person name="Cao H."/>
            <person name="Cheng P."/>
            <person name="Zheng Y."/>
            <person name="Yuan Z."/>
            <person name="Zhou Y."/>
            <person name="Liu J."/>
            <person name="Tang Z."/>
            <person name="Zhuo Y."/>
            <person name="Zhang Y."/>
            <person name="Yu L."/>
            <person name="Huang J."/>
            <person name="Yang P."/>
            <person name="Peng Q."/>
            <person name="Zhang J."/>
            <person name="Jiang W."/>
            <person name="Zhang Z."/>
            <person name="Lin K."/>
            <person name="Ro D.K."/>
            <person name="Chen X."/>
            <person name="Xiong X."/>
            <person name="Shang Y."/>
            <person name="Huang S."/>
            <person name="Zeng J."/>
        </authorList>
    </citation>
    <scope>NUCLEOTIDE SEQUENCE [LARGE SCALE GENOMIC DNA]</scope>
    <source>
        <strain evidence="4">cv. BLH2017</strain>
        <tissue evidence="3">Root</tissue>
    </source>
</reference>
<feature type="compositionally biased region" description="Acidic residues" evidence="2">
    <location>
        <begin position="60"/>
        <end position="70"/>
    </location>
</feature>
<feature type="compositionally biased region" description="Acidic residues" evidence="2">
    <location>
        <begin position="104"/>
        <end position="113"/>
    </location>
</feature>
<dbReference type="FunCoup" id="A0A200PTN9">
    <property type="interactions" value="1319"/>
</dbReference>
<evidence type="ECO:0000313" key="3">
    <source>
        <dbReference type="EMBL" id="OVA01593.1"/>
    </source>
</evidence>
<evidence type="ECO:0008006" key="5">
    <source>
        <dbReference type="Google" id="ProtNLM"/>
    </source>
</evidence>
<gene>
    <name evidence="3" type="ORF">BVC80_9073g24</name>
</gene>
<dbReference type="Pfam" id="PF07890">
    <property type="entry name" value="Rrp15p"/>
    <property type="match status" value="1"/>
</dbReference>
<evidence type="ECO:0000313" key="4">
    <source>
        <dbReference type="Proteomes" id="UP000195402"/>
    </source>
</evidence>
<dbReference type="STRING" id="56857.A0A200PTN9"/>
<feature type="region of interest" description="Disordered" evidence="2">
    <location>
        <begin position="160"/>
        <end position="189"/>
    </location>
</feature>
<comment type="caution">
    <text evidence="3">The sequence shown here is derived from an EMBL/GenBank/DDBJ whole genome shotgun (WGS) entry which is preliminary data.</text>
</comment>
<feature type="compositionally biased region" description="Basic residues" evidence="2">
    <location>
        <begin position="13"/>
        <end position="27"/>
    </location>
</feature>
<feature type="compositionally biased region" description="Basic and acidic residues" evidence="2">
    <location>
        <begin position="71"/>
        <end position="81"/>
    </location>
</feature>
<dbReference type="OrthoDB" id="20949at2759"/>
<dbReference type="OMA" id="ARDYNSE"/>
<dbReference type="EMBL" id="MVGT01004040">
    <property type="protein sequence ID" value="OVA01593.1"/>
    <property type="molecule type" value="Genomic_DNA"/>
</dbReference>